<dbReference type="InParanoid" id="A0A0C3J2Y1"/>
<reference evidence="6 7" key="1">
    <citation type="submission" date="2014-04" db="EMBL/GenBank/DDBJ databases">
        <authorList>
            <consortium name="DOE Joint Genome Institute"/>
            <person name="Kuo A."/>
            <person name="Kohler A."/>
            <person name="Costa M.D."/>
            <person name="Nagy L.G."/>
            <person name="Floudas D."/>
            <person name="Copeland A."/>
            <person name="Barry K.W."/>
            <person name="Cichocki N."/>
            <person name="Veneault-Fourrey C."/>
            <person name="LaButti K."/>
            <person name="Lindquist E.A."/>
            <person name="Lipzen A."/>
            <person name="Lundell T."/>
            <person name="Morin E."/>
            <person name="Murat C."/>
            <person name="Sun H."/>
            <person name="Tunlid A."/>
            <person name="Henrissat B."/>
            <person name="Grigoriev I.V."/>
            <person name="Hibbett D.S."/>
            <person name="Martin F."/>
            <person name="Nordberg H.P."/>
            <person name="Cantor M.N."/>
            <person name="Hua S.X."/>
        </authorList>
    </citation>
    <scope>NUCLEOTIDE SEQUENCE [LARGE SCALE GENOMIC DNA]</scope>
    <source>
        <strain evidence="6 7">Marx 270</strain>
    </source>
</reference>
<accession>A0A0C3J2Y1</accession>
<dbReference type="InterPro" id="IPR008978">
    <property type="entry name" value="HSP20-like_chaperone"/>
</dbReference>
<dbReference type="InterPro" id="IPR031107">
    <property type="entry name" value="Small_HSP"/>
</dbReference>
<protein>
    <submittedName>
        <fullName evidence="6">Uncharacterized protein</fullName>
    </submittedName>
</protein>
<gene>
    <name evidence="6" type="ORF">M404DRAFT_619287</name>
</gene>
<dbReference type="AlphaFoldDB" id="A0A0C3J2Y1"/>
<dbReference type="InterPro" id="IPR002068">
    <property type="entry name" value="A-crystallin/Hsp20_dom"/>
</dbReference>
<organism evidence="6 7">
    <name type="scientific">Pisolithus tinctorius Marx 270</name>
    <dbReference type="NCBI Taxonomy" id="870435"/>
    <lineage>
        <taxon>Eukaryota</taxon>
        <taxon>Fungi</taxon>
        <taxon>Dikarya</taxon>
        <taxon>Basidiomycota</taxon>
        <taxon>Agaricomycotina</taxon>
        <taxon>Agaricomycetes</taxon>
        <taxon>Agaricomycetidae</taxon>
        <taxon>Boletales</taxon>
        <taxon>Sclerodermatineae</taxon>
        <taxon>Pisolithaceae</taxon>
        <taxon>Pisolithus</taxon>
    </lineage>
</organism>
<evidence type="ECO:0000259" key="5">
    <source>
        <dbReference type="PROSITE" id="PS51203"/>
    </source>
</evidence>
<dbReference type="Proteomes" id="UP000054217">
    <property type="component" value="Unassembled WGS sequence"/>
</dbReference>
<keyword evidence="1" id="KW-0346">Stress response</keyword>
<dbReference type="Gene3D" id="2.60.40.790">
    <property type="match status" value="1"/>
</dbReference>
<dbReference type="PANTHER" id="PTHR11527">
    <property type="entry name" value="HEAT-SHOCK PROTEIN 20 FAMILY MEMBER"/>
    <property type="match status" value="1"/>
</dbReference>
<dbReference type="InterPro" id="IPR007052">
    <property type="entry name" value="CS_dom"/>
</dbReference>
<dbReference type="HOGENOM" id="CLU_046737_12_0_1"/>
<dbReference type="STRING" id="870435.A0A0C3J2Y1"/>
<comment type="similarity">
    <text evidence="2 3">Belongs to the small heat shock protein (HSP20) family.</text>
</comment>
<sequence>MEASPTLPSISTMSNLSSVLRFYYDPVTEVERVMEEALTASAGISDRPSVIRPRMDMHENSDTNTVVMVFELPGLKPKDVVIDVQQNRLIVSGEFTRSGSLDESGYVLRERRMGKFFRALQISAGVKPEEVTAHMEDGLLMITYPKIPLEQHAHRITIT</sequence>
<dbReference type="OrthoDB" id="1431247at2759"/>
<dbReference type="FunCoup" id="A0A0C3J2Y1">
    <property type="interactions" value="175"/>
</dbReference>
<dbReference type="CDD" id="cd06464">
    <property type="entry name" value="ACD_sHsps-like"/>
    <property type="match status" value="1"/>
</dbReference>
<name>A0A0C3J2Y1_PISTI</name>
<dbReference type="EMBL" id="KN831976">
    <property type="protein sequence ID" value="KIO03418.1"/>
    <property type="molecule type" value="Genomic_DNA"/>
</dbReference>
<reference evidence="7" key="2">
    <citation type="submission" date="2015-01" db="EMBL/GenBank/DDBJ databases">
        <title>Evolutionary Origins and Diversification of the Mycorrhizal Mutualists.</title>
        <authorList>
            <consortium name="DOE Joint Genome Institute"/>
            <consortium name="Mycorrhizal Genomics Consortium"/>
            <person name="Kohler A."/>
            <person name="Kuo A."/>
            <person name="Nagy L.G."/>
            <person name="Floudas D."/>
            <person name="Copeland A."/>
            <person name="Barry K.W."/>
            <person name="Cichocki N."/>
            <person name="Veneault-Fourrey C."/>
            <person name="LaButti K."/>
            <person name="Lindquist E.A."/>
            <person name="Lipzen A."/>
            <person name="Lundell T."/>
            <person name="Morin E."/>
            <person name="Murat C."/>
            <person name="Riley R."/>
            <person name="Ohm R."/>
            <person name="Sun H."/>
            <person name="Tunlid A."/>
            <person name="Henrissat B."/>
            <person name="Grigoriev I.V."/>
            <person name="Hibbett D.S."/>
            <person name="Martin F."/>
        </authorList>
    </citation>
    <scope>NUCLEOTIDE SEQUENCE [LARGE SCALE GENOMIC DNA]</scope>
    <source>
        <strain evidence="7">Marx 270</strain>
    </source>
</reference>
<evidence type="ECO:0000259" key="4">
    <source>
        <dbReference type="PROSITE" id="PS01031"/>
    </source>
</evidence>
<feature type="domain" description="SHSP" evidence="4">
    <location>
        <begin position="46"/>
        <end position="159"/>
    </location>
</feature>
<proteinExistence type="inferred from homology"/>
<evidence type="ECO:0000313" key="6">
    <source>
        <dbReference type="EMBL" id="KIO03418.1"/>
    </source>
</evidence>
<evidence type="ECO:0000256" key="3">
    <source>
        <dbReference type="RuleBase" id="RU003616"/>
    </source>
</evidence>
<feature type="domain" description="CS" evidence="5">
    <location>
        <begin position="50"/>
        <end position="157"/>
    </location>
</feature>
<dbReference type="SUPFAM" id="SSF49764">
    <property type="entry name" value="HSP20-like chaperones"/>
    <property type="match status" value="1"/>
</dbReference>
<dbReference type="Pfam" id="PF00011">
    <property type="entry name" value="HSP20"/>
    <property type="match status" value="1"/>
</dbReference>
<evidence type="ECO:0000256" key="1">
    <source>
        <dbReference type="ARBA" id="ARBA00023016"/>
    </source>
</evidence>
<evidence type="ECO:0000256" key="2">
    <source>
        <dbReference type="PROSITE-ProRule" id="PRU00285"/>
    </source>
</evidence>
<keyword evidence="7" id="KW-1185">Reference proteome</keyword>
<dbReference type="PROSITE" id="PS51203">
    <property type="entry name" value="CS"/>
    <property type="match status" value="1"/>
</dbReference>
<evidence type="ECO:0000313" key="7">
    <source>
        <dbReference type="Proteomes" id="UP000054217"/>
    </source>
</evidence>
<dbReference type="PROSITE" id="PS01031">
    <property type="entry name" value="SHSP"/>
    <property type="match status" value="1"/>
</dbReference>